<evidence type="ECO:0000313" key="1">
    <source>
        <dbReference type="EMBL" id="AGM22445.1"/>
    </source>
</evidence>
<evidence type="ECO:0000313" key="2">
    <source>
        <dbReference type="Proteomes" id="UP000013962"/>
    </source>
</evidence>
<dbReference type="EMBL" id="CP003131">
    <property type="protein sequence ID" value="AGM22445.1"/>
    <property type="molecule type" value="Genomic_DNA"/>
</dbReference>
<protein>
    <recommendedName>
        <fullName evidence="3">ICEF Integrative Conjugal Element-II</fullName>
    </recommendedName>
</protein>
<reference evidence="1 2" key="1">
    <citation type="journal article" date="2013" name="BMC Genomics">
        <title>Comparative genomic analyses of Mycoplasma hyopneumoniae pathogenic 168 strain and its high-passaged attenuated strain.</title>
        <authorList>
            <person name="Liu W."/>
            <person name="Xiao S."/>
            <person name="Li M."/>
            <person name="Guo S."/>
            <person name="Li S."/>
            <person name="Luo R."/>
            <person name="Feng Z."/>
            <person name="Li B."/>
            <person name="Zhou Z."/>
            <person name="Shao G."/>
            <person name="Chen H."/>
            <person name="Fang L."/>
        </authorList>
    </citation>
    <scope>NUCLEOTIDE SEQUENCE [LARGE SCALE GENOMIC DNA]</scope>
    <source>
        <strain evidence="1 2">168-L</strain>
    </source>
</reference>
<organism evidence="1 2">
    <name type="scientific">Mesomycoplasma hyopneumoniae 168-L</name>
    <dbReference type="NCBI Taxonomy" id="1116211"/>
    <lineage>
        <taxon>Bacteria</taxon>
        <taxon>Bacillati</taxon>
        <taxon>Mycoplasmatota</taxon>
        <taxon>Mycoplasmoidales</taxon>
        <taxon>Metamycoplasmataceae</taxon>
        <taxon>Mesomycoplasma</taxon>
    </lineage>
</organism>
<evidence type="ECO:0008006" key="3">
    <source>
        <dbReference type="Google" id="ProtNLM"/>
    </source>
</evidence>
<proteinExistence type="predicted"/>
<name>A0ABM5NP87_MESH1</name>
<gene>
    <name evidence="1" type="ORF">MHP168L_681</name>
</gene>
<accession>A0ABM5NP87</accession>
<sequence>MILRKNISLIKGIELMFSDGIPKNLENNSGEIMEEKLYETVQDTTFKFSNSQLKNLIQSVVSGLKETKTGTKTRKNENLGKKSKKKENAVTPSFLLKFSSPEEAKLINAFKNQAVSRKENPNKLLKSLILNTLTSESTLKAYTILKNDIYYALRKAVYTSLSPFYLRLEENNIEINHKFELINFKLNLVINLLLESVNKTQFEIPDEKLEDLILFKSLKQKQEQEYMLLKKKNQARKKEIYQSYHNFLLSEQVDTIINDESQLITKPNQRKVKSILEYLKTLELEEKKEKLNSEEGKNNEEKISE</sequence>
<dbReference type="Proteomes" id="UP000013962">
    <property type="component" value="Chromosome"/>
</dbReference>
<dbReference type="NCBIfam" id="NF045893">
    <property type="entry name" value="ICE_Mbov_0398"/>
    <property type="match status" value="1"/>
</dbReference>
<keyword evidence="2" id="KW-1185">Reference proteome</keyword>